<dbReference type="EMBL" id="PSNW01000006">
    <property type="protein sequence ID" value="PPE73519.1"/>
    <property type="molecule type" value="Genomic_DNA"/>
</dbReference>
<dbReference type="InterPro" id="IPR021362">
    <property type="entry name" value="DUF2834"/>
</dbReference>
<organism evidence="2 3">
    <name type="scientific">Solimonas fluminis</name>
    <dbReference type="NCBI Taxonomy" id="2086571"/>
    <lineage>
        <taxon>Bacteria</taxon>
        <taxon>Pseudomonadati</taxon>
        <taxon>Pseudomonadota</taxon>
        <taxon>Gammaproteobacteria</taxon>
        <taxon>Nevskiales</taxon>
        <taxon>Nevskiaceae</taxon>
        <taxon>Solimonas</taxon>
    </lineage>
</organism>
<gene>
    <name evidence="2" type="ORF">C3942_11985</name>
</gene>
<dbReference type="AlphaFoldDB" id="A0A2S5TEW9"/>
<evidence type="ECO:0000256" key="1">
    <source>
        <dbReference type="SAM" id="Phobius"/>
    </source>
</evidence>
<keyword evidence="1" id="KW-0472">Membrane</keyword>
<dbReference type="Pfam" id="PF11196">
    <property type="entry name" value="DUF2834"/>
    <property type="match status" value="1"/>
</dbReference>
<keyword evidence="1" id="KW-0812">Transmembrane</keyword>
<evidence type="ECO:0000313" key="2">
    <source>
        <dbReference type="EMBL" id="PPE73519.1"/>
    </source>
</evidence>
<proteinExistence type="predicted"/>
<dbReference type="RefSeq" id="WP_104230581.1">
    <property type="nucleotide sequence ID" value="NZ_PSNW01000006.1"/>
</dbReference>
<evidence type="ECO:0000313" key="3">
    <source>
        <dbReference type="Proteomes" id="UP000238220"/>
    </source>
</evidence>
<protein>
    <recommendedName>
        <fullName evidence="4">DUF2834 domain-containing protein</fullName>
    </recommendedName>
</protein>
<feature type="transmembrane region" description="Helical" evidence="1">
    <location>
        <begin position="9"/>
        <end position="30"/>
    </location>
</feature>
<feature type="transmembrane region" description="Helical" evidence="1">
    <location>
        <begin position="50"/>
        <end position="68"/>
    </location>
</feature>
<feature type="transmembrane region" description="Helical" evidence="1">
    <location>
        <begin position="80"/>
        <end position="100"/>
    </location>
</feature>
<name>A0A2S5TEW9_9GAMM</name>
<dbReference type="Proteomes" id="UP000238220">
    <property type="component" value="Unassembled WGS sequence"/>
</dbReference>
<keyword evidence="3" id="KW-1185">Reference proteome</keyword>
<sequence>MSRNLYQALLWVFGLGFAVAFNLVVMPALLRDGDILGGFAAGFVNPYASGYALDAILCWCVLASWVAWERSTLGIRHGWIALLLGIAPGVATGFAFYLLLRLRQQPGAAPGSPPT</sequence>
<reference evidence="2 3" key="1">
    <citation type="submission" date="2018-02" db="EMBL/GenBank/DDBJ databases">
        <title>Genome sequencing of Solimonas sp. HR-BB.</title>
        <authorList>
            <person name="Lee Y."/>
            <person name="Jeon C.O."/>
        </authorList>
    </citation>
    <scope>NUCLEOTIDE SEQUENCE [LARGE SCALE GENOMIC DNA]</scope>
    <source>
        <strain evidence="2 3">HR-BB</strain>
    </source>
</reference>
<dbReference type="OrthoDB" id="7062863at2"/>
<accession>A0A2S5TEW9</accession>
<keyword evidence="1" id="KW-1133">Transmembrane helix</keyword>
<comment type="caution">
    <text evidence="2">The sequence shown here is derived from an EMBL/GenBank/DDBJ whole genome shotgun (WGS) entry which is preliminary data.</text>
</comment>
<evidence type="ECO:0008006" key="4">
    <source>
        <dbReference type="Google" id="ProtNLM"/>
    </source>
</evidence>